<organism evidence="6 7">
    <name type="scientific">Hypholoma sublateritium (strain FD-334 SS-4)</name>
    <dbReference type="NCBI Taxonomy" id="945553"/>
    <lineage>
        <taxon>Eukaryota</taxon>
        <taxon>Fungi</taxon>
        <taxon>Dikarya</taxon>
        <taxon>Basidiomycota</taxon>
        <taxon>Agaricomycotina</taxon>
        <taxon>Agaricomycetes</taxon>
        <taxon>Agaricomycetidae</taxon>
        <taxon>Agaricales</taxon>
        <taxon>Agaricineae</taxon>
        <taxon>Strophariaceae</taxon>
        <taxon>Hypholoma</taxon>
    </lineage>
</organism>
<dbReference type="Proteomes" id="UP000054270">
    <property type="component" value="Unassembled WGS sequence"/>
</dbReference>
<evidence type="ECO:0000256" key="4">
    <source>
        <dbReference type="ARBA" id="ARBA00022833"/>
    </source>
</evidence>
<dbReference type="InterPro" id="IPR036388">
    <property type="entry name" value="WH-like_DNA-bd_sf"/>
</dbReference>
<dbReference type="InterPro" id="IPR050662">
    <property type="entry name" value="Sec-metab_biosynth-thioest"/>
</dbReference>
<dbReference type="OrthoDB" id="17458at2759"/>
<dbReference type="STRING" id="945553.A0A0D2NX74"/>
<dbReference type="Pfam" id="PF17778">
    <property type="entry name" value="WHD_BLACT"/>
    <property type="match status" value="1"/>
</dbReference>
<evidence type="ECO:0000259" key="5">
    <source>
        <dbReference type="SMART" id="SM00849"/>
    </source>
</evidence>
<keyword evidence="2" id="KW-0479">Metal-binding</keyword>
<dbReference type="Pfam" id="PF00753">
    <property type="entry name" value="Lactamase_B"/>
    <property type="match status" value="1"/>
</dbReference>
<dbReference type="PANTHER" id="PTHR23131:SF0">
    <property type="entry name" value="ENDORIBONUCLEASE LACTB2"/>
    <property type="match status" value="1"/>
</dbReference>
<dbReference type="InterPro" id="IPR036866">
    <property type="entry name" value="RibonucZ/Hydroxyglut_hydro"/>
</dbReference>
<dbReference type="SMART" id="SM00849">
    <property type="entry name" value="Lactamase_B"/>
    <property type="match status" value="1"/>
</dbReference>
<evidence type="ECO:0000256" key="2">
    <source>
        <dbReference type="ARBA" id="ARBA00022723"/>
    </source>
</evidence>
<dbReference type="InterPro" id="IPR001279">
    <property type="entry name" value="Metallo-B-lactamas"/>
</dbReference>
<dbReference type="AlphaFoldDB" id="A0A0D2NX74"/>
<evidence type="ECO:0000313" key="7">
    <source>
        <dbReference type="Proteomes" id="UP000054270"/>
    </source>
</evidence>
<evidence type="ECO:0000256" key="3">
    <source>
        <dbReference type="ARBA" id="ARBA00022801"/>
    </source>
</evidence>
<keyword evidence="3" id="KW-0378">Hydrolase</keyword>
<comment type="similarity">
    <text evidence="1">Belongs to the metallo-beta-lactamase superfamily. Glyoxalase II family.</text>
</comment>
<dbReference type="PANTHER" id="PTHR23131">
    <property type="entry name" value="ENDORIBONUCLEASE LACTB2"/>
    <property type="match status" value="1"/>
</dbReference>
<dbReference type="GO" id="GO:0044550">
    <property type="term" value="P:secondary metabolite biosynthetic process"/>
    <property type="evidence" value="ECO:0007669"/>
    <property type="project" value="TreeGrafter"/>
</dbReference>
<evidence type="ECO:0000313" key="6">
    <source>
        <dbReference type="EMBL" id="KJA21086.1"/>
    </source>
</evidence>
<dbReference type="Gene3D" id="1.10.10.10">
    <property type="entry name" value="Winged helix-like DNA-binding domain superfamily/Winged helix DNA-binding domain"/>
    <property type="match status" value="1"/>
</dbReference>
<dbReference type="OMA" id="HIVMTHR"/>
<sequence>MEKPEELADVTRLSEHVVRILGQNPGKFTLQGTNTYLIGSQNPYILIDTAEGLSSYIPVLASALQSPVNAAQPDVSDIILSHWHHDHVGGLPTVMALLKQLWDARNPGRPYAPPRVHKHPFKEGAVGEHHSPHNQLPKVIEKLDPDHFTPPSTDSTFHELFDGQTFTDPANGAPLLRVLHTPGHTADSISLYIAQDRALYTADTVLGHGTAVFEDLATYLASLHKMLHFGAPAHASSDDIDLAYVALYPAHGAVVTNGRETISTYIKHRLEREAQILGVLQSSVPGHLADGGEGAAAQGGDAVPWTTWTIVRVLYKAYPENLWLPAARGVDLHLRKLEGEGAVKRLGGEGVQTKWKPFISPRSTPSL</sequence>
<dbReference type="EMBL" id="KN817561">
    <property type="protein sequence ID" value="KJA21086.1"/>
    <property type="molecule type" value="Genomic_DNA"/>
</dbReference>
<dbReference type="CDD" id="cd07722">
    <property type="entry name" value="LACTB2-like_MBL-fold"/>
    <property type="match status" value="1"/>
</dbReference>
<dbReference type="InterPro" id="IPR047921">
    <property type="entry name" value="LACTB2-like_MBL-fold"/>
</dbReference>
<protein>
    <recommendedName>
        <fullName evidence="5">Metallo-beta-lactamase domain-containing protein</fullName>
    </recommendedName>
</protein>
<keyword evidence="4" id="KW-0862">Zinc</keyword>
<dbReference type="GO" id="GO:0016787">
    <property type="term" value="F:hydrolase activity"/>
    <property type="evidence" value="ECO:0007669"/>
    <property type="project" value="UniProtKB-KW"/>
</dbReference>
<dbReference type="GO" id="GO:0046872">
    <property type="term" value="F:metal ion binding"/>
    <property type="evidence" value="ECO:0007669"/>
    <property type="project" value="UniProtKB-KW"/>
</dbReference>
<dbReference type="InterPro" id="IPR041516">
    <property type="entry name" value="LACTB2_WH"/>
</dbReference>
<dbReference type="Gene3D" id="3.60.15.10">
    <property type="entry name" value="Ribonuclease Z/Hydroxyacylglutathione hydrolase-like"/>
    <property type="match status" value="1"/>
</dbReference>
<accession>A0A0D2NX74</accession>
<dbReference type="SUPFAM" id="SSF56281">
    <property type="entry name" value="Metallo-hydrolase/oxidoreductase"/>
    <property type="match status" value="1"/>
</dbReference>
<reference evidence="7" key="1">
    <citation type="submission" date="2014-04" db="EMBL/GenBank/DDBJ databases">
        <title>Evolutionary Origins and Diversification of the Mycorrhizal Mutualists.</title>
        <authorList>
            <consortium name="DOE Joint Genome Institute"/>
            <consortium name="Mycorrhizal Genomics Consortium"/>
            <person name="Kohler A."/>
            <person name="Kuo A."/>
            <person name="Nagy L.G."/>
            <person name="Floudas D."/>
            <person name="Copeland A."/>
            <person name="Barry K.W."/>
            <person name="Cichocki N."/>
            <person name="Veneault-Fourrey C."/>
            <person name="LaButti K."/>
            <person name="Lindquist E.A."/>
            <person name="Lipzen A."/>
            <person name="Lundell T."/>
            <person name="Morin E."/>
            <person name="Murat C."/>
            <person name="Riley R."/>
            <person name="Ohm R."/>
            <person name="Sun H."/>
            <person name="Tunlid A."/>
            <person name="Henrissat B."/>
            <person name="Grigoriev I.V."/>
            <person name="Hibbett D.S."/>
            <person name="Martin F."/>
        </authorList>
    </citation>
    <scope>NUCLEOTIDE SEQUENCE [LARGE SCALE GENOMIC DNA]</scope>
    <source>
        <strain evidence="7">FD-334 SS-4</strain>
    </source>
</reference>
<proteinExistence type="inferred from homology"/>
<gene>
    <name evidence="6" type="ORF">HYPSUDRAFT_42464</name>
</gene>
<evidence type="ECO:0000256" key="1">
    <source>
        <dbReference type="ARBA" id="ARBA00006759"/>
    </source>
</evidence>
<keyword evidence="7" id="KW-1185">Reference proteome</keyword>
<feature type="domain" description="Metallo-beta-lactamase" evidence="5">
    <location>
        <begin position="32"/>
        <end position="251"/>
    </location>
</feature>
<name>A0A0D2NX74_HYPSF</name>